<gene>
    <name evidence="1" type="primary">Necator_chrI.g3487</name>
    <name evidence="1" type="ORF">RB195_007358</name>
</gene>
<keyword evidence="2" id="KW-1185">Reference proteome</keyword>
<organism evidence="1 2">
    <name type="scientific">Necator americanus</name>
    <name type="common">Human hookworm</name>
    <dbReference type="NCBI Taxonomy" id="51031"/>
    <lineage>
        <taxon>Eukaryota</taxon>
        <taxon>Metazoa</taxon>
        <taxon>Ecdysozoa</taxon>
        <taxon>Nematoda</taxon>
        <taxon>Chromadorea</taxon>
        <taxon>Rhabditida</taxon>
        <taxon>Rhabditina</taxon>
        <taxon>Rhabditomorpha</taxon>
        <taxon>Strongyloidea</taxon>
        <taxon>Ancylostomatidae</taxon>
        <taxon>Bunostominae</taxon>
        <taxon>Necator</taxon>
    </lineage>
</organism>
<dbReference type="EMBL" id="JAVFWL010000001">
    <property type="protein sequence ID" value="KAK6730841.1"/>
    <property type="molecule type" value="Genomic_DNA"/>
</dbReference>
<protein>
    <submittedName>
        <fullName evidence="1">Uncharacterized protein</fullName>
    </submittedName>
</protein>
<evidence type="ECO:0000313" key="1">
    <source>
        <dbReference type="EMBL" id="KAK6730841.1"/>
    </source>
</evidence>
<accession>A0ABR1C0Q1</accession>
<name>A0ABR1C0Q1_NECAM</name>
<reference evidence="1 2" key="1">
    <citation type="submission" date="2023-08" db="EMBL/GenBank/DDBJ databases">
        <title>A Necator americanus chromosomal reference genome.</title>
        <authorList>
            <person name="Ilik V."/>
            <person name="Petrzelkova K.J."/>
            <person name="Pardy F."/>
            <person name="Fuh T."/>
            <person name="Niatou-Singa F.S."/>
            <person name="Gouil Q."/>
            <person name="Baker L."/>
            <person name="Ritchie M.E."/>
            <person name="Jex A.R."/>
            <person name="Gazzola D."/>
            <person name="Li H."/>
            <person name="Toshio Fujiwara R."/>
            <person name="Zhan B."/>
            <person name="Aroian R.V."/>
            <person name="Pafco B."/>
            <person name="Schwarz E.M."/>
        </authorList>
    </citation>
    <scope>NUCLEOTIDE SEQUENCE [LARGE SCALE GENOMIC DNA]</scope>
    <source>
        <strain evidence="1 2">Aroian</strain>
        <tissue evidence="1">Whole animal</tissue>
    </source>
</reference>
<comment type="caution">
    <text evidence="1">The sequence shown here is derived from an EMBL/GenBank/DDBJ whole genome shotgun (WGS) entry which is preliminary data.</text>
</comment>
<evidence type="ECO:0000313" key="2">
    <source>
        <dbReference type="Proteomes" id="UP001303046"/>
    </source>
</evidence>
<proteinExistence type="predicted"/>
<dbReference type="Proteomes" id="UP001303046">
    <property type="component" value="Unassembled WGS sequence"/>
</dbReference>
<sequence length="477" mass="54918">MLRTWSITVVVTAAIEAQIRDQREDQWRAAAHFKTVVNSAADFFPYVIKHGVELIRHETGITSYNKPGYATLYDGITTDFFLFLGTPNYCSVVFICFTEPQELLIKRLQNLDIKAACRDSIRFLPFEQMGYDVKNEKATPFVYMLPYAEFKKTDNETEERYVLQAFQDFDNEDTLTQKRTNIEFTLKDKTVLLLTSSPYCHAYIQCSHAASPGGTRVKFEPNVDLSKFLQTKTKKQKSQYILTGTMNGGALKSEVQKSQLFREIKNLKVSEDTCCPTMFEFTGFMERDTWFEHSVKPIANTYILAKTKRYEKKCVRNRAKETSPAQSFRIEIGGYCAWMRICFDRGNQFCEDESNALSLIFAHNVFIPTDSEQAVMFSLQNEHLLELRINFLIDEPAIQLEYAFSIPTTPGISHTMHLKSYADVGLDPTKLQIHVIKEKWCLARLVNDLGDIHFGFDEEPPIQCINIKSCTCYNYSD</sequence>